<dbReference type="EMBL" id="PZQS01000006">
    <property type="protein sequence ID" value="PVD28685.1"/>
    <property type="molecule type" value="Genomic_DNA"/>
</dbReference>
<feature type="compositionally biased region" description="Basic and acidic residues" evidence="1">
    <location>
        <begin position="7"/>
        <end position="18"/>
    </location>
</feature>
<feature type="transmembrane region" description="Helical" evidence="2">
    <location>
        <begin position="87"/>
        <end position="107"/>
    </location>
</feature>
<dbReference type="Proteomes" id="UP000245119">
    <property type="component" value="Linkage Group LG6"/>
</dbReference>
<evidence type="ECO:0000313" key="4">
    <source>
        <dbReference type="Proteomes" id="UP000245119"/>
    </source>
</evidence>
<gene>
    <name evidence="3" type="ORF">C0Q70_11279</name>
</gene>
<comment type="caution">
    <text evidence="3">The sequence shown here is derived from an EMBL/GenBank/DDBJ whole genome shotgun (WGS) entry which is preliminary data.</text>
</comment>
<feature type="region of interest" description="Disordered" evidence="1">
    <location>
        <begin position="1"/>
        <end position="44"/>
    </location>
</feature>
<evidence type="ECO:0000256" key="2">
    <source>
        <dbReference type="SAM" id="Phobius"/>
    </source>
</evidence>
<keyword evidence="2" id="KW-1133">Transmembrane helix</keyword>
<keyword evidence="2" id="KW-0812">Transmembrane</keyword>
<feature type="transmembrane region" description="Helical" evidence="2">
    <location>
        <begin position="128"/>
        <end position="152"/>
    </location>
</feature>
<dbReference type="AlphaFoldDB" id="A0A2T7P5I5"/>
<accession>A0A2T7P5I5</accession>
<proteinExistence type="predicted"/>
<protein>
    <submittedName>
        <fullName evidence="3">Uncharacterized protein</fullName>
    </submittedName>
</protein>
<reference evidence="3 4" key="1">
    <citation type="submission" date="2018-04" db="EMBL/GenBank/DDBJ databases">
        <title>The genome of golden apple snail Pomacea canaliculata provides insight into stress tolerance and invasive adaptation.</title>
        <authorList>
            <person name="Liu C."/>
            <person name="Liu B."/>
            <person name="Ren Y."/>
            <person name="Zhang Y."/>
            <person name="Wang H."/>
            <person name="Li S."/>
            <person name="Jiang F."/>
            <person name="Yin L."/>
            <person name="Zhang G."/>
            <person name="Qian W."/>
            <person name="Fan W."/>
        </authorList>
    </citation>
    <scope>NUCLEOTIDE SEQUENCE [LARGE SCALE GENOMIC DNA]</scope>
    <source>
        <strain evidence="3">SZHN2017</strain>
        <tissue evidence="3">Muscle</tissue>
    </source>
</reference>
<keyword evidence="2" id="KW-0472">Membrane</keyword>
<evidence type="ECO:0000256" key="1">
    <source>
        <dbReference type="SAM" id="MobiDB-lite"/>
    </source>
</evidence>
<sequence length="153" mass="17133">MSAPPDHSTERQPLHDDPDPQDPDLSLIQSGRAPGESSRNGYYTDPIISNSLENPYCDTTESDTGLRHVTMSEVIPRPWLTYRQIEIAAYISVVFFLITGIFAVKFVRRARLHQSKGLMGMAQRDLRLTVRLIYASAVLGIILYFIIIPVAAS</sequence>
<evidence type="ECO:0000313" key="3">
    <source>
        <dbReference type="EMBL" id="PVD28685.1"/>
    </source>
</evidence>
<keyword evidence="4" id="KW-1185">Reference proteome</keyword>
<name>A0A2T7P5I5_POMCA</name>
<organism evidence="3 4">
    <name type="scientific">Pomacea canaliculata</name>
    <name type="common">Golden apple snail</name>
    <dbReference type="NCBI Taxonomy" id="400727"/>
    <lineage>
        <taxon>Eukaryota</taxon>
        <taxon>Metazoa</taxon>
        <taxon>Spiralia</taxon>
        <taxon>Lophotrochozoa</taxon>
        <taxon>Mollusca</taxon>
        <taxon>Gastropoda</taxon>
        <taxon>Caenogastropoda</taxon>
        <taxon>Architaenioglossa</taxon>
        <taxon>Ampullarioidea</taxon>
        <taxon>Ampullariidae</taxon>
        <taxon>Pomacea</taxon>
    </lineage>
</organism>